<keyword evidence="3" id="KW-1185">Reference proteome</keyword>
<evidence type="ECO:0000313" key="3">
    <source>
        <dbReference type="Proteomes" id="UP001357485"/>
    </source>
</evidence>
<feature type="region of interest" description="Disordered" evidence="1">
    <location>
        <begin position="67"/>
        <end position="95"/>
    </location>
</feature>
<dbReference type="Proteomes" id="UP001357485">
    <property type="component" value="Unassembled WGS sequence"/>
</dbReference>
<dbReference type="EMBL" id="JAVRRA010009747">
    <property type="protein sequence ID" value="KAK5245410.1"/>
    <property type="molecule type" value="Genomic_DNA"/>
</dbReference>
<accession>A0ABR0LVE5</accession>
<reference evidence="2 3" key="1">
    <citation type="submission" date="2023-08" db="EMBL/GenBank/DDBJ databases">
        <title>Black Yeasts Isolated from many extreme environments.</title>
        <authorList>
            <person name="Coleine C."/>
            <person name="Stajich J.E."/>
            <person name="Selbmann L."/>
        </authorList>
    </citation>
    <scope>NUCLEOTIDE SEQUENCE [LARGE SCALE GENOMIC DNA]</scope>
    <source>
        <strain evidence="2 3">CCFEE 536</strain>
    </source>
</reference>
<comment type="caution">
    <text evidence="2">The sequence shown here is derived from an EMBL/GenBank/DDBJ whole genome shotgun (WGS) entry which is preliminary data.</text>
</comment>
<feature type="non-terminal residue" evidence="2">
    <location>
        <position position="233"/>
    </location>
</feature>
<sequence>PRHRDAVPSGAHALRRADRRLPVALHGLHLRRRLRLLRRLPPRLRRRLRFRHLPDRPDLSRHRHRYLHRRAHGHPPRSRALPAGPPAEDDAGPVDRRARAPLVQRHGRQRRHSDRPVLVRVDGAAGRALGSPRRCGGAVCVGEPVCFYLRRALPRRHVRPAQRRFRHGRQRHRSLHPRCRVPALHCADVPPPRHRMGDVAAGLHLPRHAAHPVGAAQVGAGDQAEERVRDDQG</sequence>
<evidence type="ECO:0000256" key="1">
    <source>
        <dbReference type="SAM" id="MobiDB-lite"/>
    </source>
</evidence>
<evidence type="ECO:0000313" key="2">
    <source>
        <dbReference type="EMBL" id="KAK5245410.1"/>
    </source>
</evidence>
<organism evidence="2 3">
    <name type="scientific">Cryomyces antarcticus</name>
    <dbReference type="NCBI Taxonomy" id="329879"/>
    <lineage>
        <taxon>Eukaryota</taxon>
        <taxon>Fungi</taxon>
        <taxon>Dikarya</taxon>
        <taxon>Ascomycota</taxon>
        <taxon>Pezizomycotina</taxon>
        <taxon>Dothideomycetes</taxon>
        <taxon>Dothideomycetes incertae sedis</taxon>
        <taxon>Cryomyces</taxon>
    </lineage>
</organism>
<name>A0ABR0LVE5_9PEZI</name>
<protein>
    <submittedName>
        <fullName evidence="2">Uncharacterized protein</fullName>
    </submittedName>
</protein>
<feature type="non-terminal residue" evidence="2">
    <location>
        <position position="1"/>
    </location>
</feature>
<gene>
    <name evidence="2" type="ORF">LTR16_007322</name>
</gene>
<feature type="compositionally biased region" description="Basic residues" evidence="1">
    <location>
        <begin position="67"/>
        <end position="77"/>
    </location>
</feature>
<proteinExistence type="predicted"/>